<feature type="transmembrane region" description="Helical" evidence="2">
    <location>
        <begin position="146"/>
        <end position="164"/>
    </location>
</feature>
<gene>
    <name evidence="4" type="ORF">TH53_14310</name>
</gene>
<feature type="transmembrane region" description="Helical" evidence="2">
    <location>
        <begin position="43"/>
        <end position="61"/>
    </location>
</feature>
<evidence type="ECO:0000256" key="1">
    <source>
        <dbReference type="SAM" id="Coils"/>
    </source>
</evidence>
<dbReference type="GO" id="GO:0000155">
    <property type="term" value="F:phosphorelay sensor kinase activity"/>
    <property type="evidence" value="ECO:0007669"/>
    <property type="project" value="InterPro"/>
</dbReference>
<protein>
    <recommendedName>
        <fullName evidence="3">Signal transduction histidine kinase internal region domain-containing protein</fullName>
    </recommendedName>
</protein>
<evidence type="ECO:0000256" key="2">
    <source>
        <dbReference type="SAM" id="Phobius"/>
    </source>
</evidence>
<dbReference type="Gene3D" id="3.30.565.10">
    <property type="entry name" value="Histidine kinase-like ATPase, C-terminal domain"/>
    <property type="match status" value="1"/>
</dbReference>
<keyword evidence="2" id="KW-0812">Transmembrane</keyword>
<dbReference type="EMBL" id="JXRA01000060">
    <property type="protein sequence ID" value="KIO76531.1"/>
    <property type="molecule type" value="Genomic_DNA"/>
</dbReference>
<feature type="domain" description="Signal transduction histidine kinase internal region" evidence="3">
    <location>
        <begin position="190"/>
        <end position="267"/>
    </location>
</feature>
<sequence length="382" mass="45135">MAIMISYSQCYSQKKNWAPLLYYMLRLLYKDLLKSSKAIRIHLICWFIFIIYEMSILQLVTQDLRPFLFYFLFYILNISTFYFQALILLKRGTTNTKADFWRIPLFIILEITVYYILSLVIGFSLTELTIAEASEALFKMRPIASTLWRGIYFILYGSAYYLLFSYNDKKRRELIQTIENEQLKNDLLQAEQDFLRAQINPHLLFNTLSFIKYAAKKKPEEANEAIMRLSGIMGFALENNSQTILVSRELEQVENIIKLNQLRFNHTLNINYITRLTNNQVTIIPIILLTLVENIFKHGNLLEKEHPAEIFVESTDEYLTIRTSNLPNYDMNVESSKTGLANISTRLEQFYKNNYKFSYTMEDNLFKTELVLRLKELIKPRS</sequence>
<dbReference type="AlphaFoldDB" id="A0A0D0GPT9"/>
<keyword evidence="2" id="KW-0472">Membrane</keyword>
<evidence type="ECO:0000313" key="5">
    <source>
        <dbReference type="Proteomes" id="UP000032049"/>
    </source>
</evidence>
<accession>A0A0D0GPT9</accession>
<feature type="transmembrane region" description="Helical" evidence="2">
    <location>
        <begin position="101"/>
        <end position="126"/>
    </location>
</feature>
<dbReference type="PANTHER" id="PTHR34220:SF7">
    <property type="entry name" value="SENSOR HISTIDINE KINASE YPDA"/>
    <property type="match status" value="1"/>
</dbReference>
<comment type="caution">
    <text evidence="4">The sequence shown here is derived from an EMBL/GenBank/DDBJ whole genome shotgun (WGS) entry which is preliminary data.</text>
</comment>
<dbReference type="InterPro" id="IPR036890">
    <property type="entry name" value="HATPase_C_sf"/>
</dbReference>
<keyword evidence="5" id="KW-1185">Reference proteome</keyword>
<dbReference type="STRING" id="1503925.TH53_14310"/>
<keyword evidence="1" id="KW-0175">Coiled coil</keyword>
<dbReference type="InterPro" id="IPR050640">
    <property type="entry name" value="Bact_2-comp_sensor_kinase"/>
</dbReference>
<feature type="coiled-coil region" evidence="1">
    <location>
        <begin position="171"/>
        <end position="200"/>
    </location>
</feature>
<dbReference type="GO" id="GO:0016020">
    <property type="term" value="C:membrane"/>
    <property type="evidence" value="ECO:0007669"/>
    <property type="project" value="InterPro"/>
</dbReference>
<feature type="transmembrane region" description="Helical" evidence="2">
    <location>
        <begin position="67"/>
        <end position="89"/>
    </location>
</feature>
<evidence type="ECO:0000259" key="3">
    <source>
        <dbReference type="Pfam" id="PF06580"/>
    </source>
</evidence>
<dbReference type="InterPro" id="IPR010559">
    <property type="entry name" value="Sig_transdc_His_kin_internal"/>
</dbReference>
<proteinExistence type="predicted"/>
<keyword evidence="2" id="KW-1133">Transmembrane helix</keyword>
<organism evidence="4 5">
    <name type="scientific">Pedobacter lusitanus</name>
    <dbReference type="NCBI Taxonomy" id="1503925"/>
    <lineage>
        <taxon>Bacteria</taxon>
        <taxon>Pseudomonadati</taxon>
        <taxon>Bacteroidota</taxon>
        <taxon>Sphingobacteriia</taxon>
        <taxon>Sphingobacteriales</taxon>
        <taxon>Sphingobacteriaceae</taxon>
        <taxon>Pedobacter</taxon>
    </lineage>
</organism>
<evidence type="ECO:0000313" key="4">
    <source>
        <dbReference type="EMBL" id="KIO76531.1"/>
    </source>
</evidence>
<dbReference type="Pfam" id="PF06580">
    <property type="entry name" value="His_kinase"/>
    <property type="match status" value="1"/>
</dbReference>
<dbReference type="Proteomes" id="UP000032049">
    <property type="component" value="Unassembled WGS sequence"/>
</dbReference>
<name>A0A0D0GPT9_9SPHI</name>
<dbReference type="PANTHER" id="PTHR34220">
    <property type="entry name" value="SENSOR HISTIDINE KINASE YPDA"/>
    <property type="match status" value="1"/>
</dbReference>
<reference evidence="4 5" key="1">
    <citation type="submission" date="2015-01" db="EMBL/GenBank/DDBJ databases">
        <title>Draft genome sequence of Pedobacter sp. NL19 isolated from sludge of an effluent treatment pond in an abandoned uranium mine.</title>
        <authorList>
            <person name="Santos T."/>
            <person name="Caetano T."/>
            <person name="Covas C."/>
            <person name="Cruz A."/>
            <person name="Mendo S."/>
        </authorList>
    </citation>
    <scope>NUCLEOTIDE SEQUENCE [LARGE SCALE GENOMIC DNA]</scope>
    <source>
        <strain evidence="4 5">NL19</strain>
    </source>
</reference>